<proteinExistence type="predicted"/>
<organism evidence="1 2">
    <name type="scientific">Ficus carica</name>
    <name type="common">Common fig</name>
    <dbReference type="NCBI Taxonomy" id="3494"/>
    <lineage>
        <taxon>Eukaryota</taxon>
        <taxon>Viridiplantae</taxon>
        <taxon>Streptophyta</taxon>
        <taxon>Embryophyta</taxon>
        <taxon>Tracheophyta</taxon>
        <taxon>Spermatophyta</taxon>
        <taxon>Magnoliopsida</taxon>
        <taxon>eudicotyledons</taxon>
        <taxon>Gunneridae</taxon>
        <taxon>Pentapetalae</taxon>
        <taxon>rosids</taxon>
        <taxon>fabids</taxon>
        <taxon>Rosales</taxon>
        <taxon>Moraceae</taxon>
        <taxon>Ficeae</taxon>
        <taxon>Ficus</taxon>
    </lineage>
</organism>
<reference evidence="1" key="1">
    <citation type="submission" date="2023-07" db="EMBL/GenBank/DDBJ databases">
        <title>draft genome sequence of fig (Ficus carica).</title>
        <authorList>
            <person name="Takahashi T."/>
            <person name="Nishimura K."/>
        </authorList>
    </citation>
    <scope>NUCLEOTIDE SEQUENCE</scope>
</reference>
<dbReference type="Proteomes" id="UP001187192">
    <property type="component" value="Unassembled WGS sequence"/>
</dbReference>
<accession>A0AA88JAC7</accession>
<name>A0AA88JAC7_FICCA</name>
<keyword evidence="2" id="KW-1185">Reference proteome</keyword>
<evidence type="ECO:0000313" key="2">
    <source>
        <dbReference type="Proteomes" id="UP001187192"/>
    </source>
</evidence>
<sequence length="27" mass="3218">MIRVMIMRFDDMKLTMLRSMAPTLKST</sequence>
<comment type="caution">
    <text evidence="1">The sequence shown here is derived from an EMBL/GenBank/DDBJ whole genome shotgun (WGS) entry which is preliminary data.</text>
</comment>
<evidence type="ECO:0000313" key="1">
    <source>
        <dbReference type="EMBL" id="GMN65151.1"/>
    </source>
</evidence>
<dbReference type="EMBL" id="BTGU01000215">
    <property type="protein sequence ID" value="GMN65151.1"/>
    <property type="molecule type" value="Genomic_DNA"/>
</dbReference>
<gene>
    <name evidence="1" type="ORF">TIFTF001_034222</name>
</gene>
<dbReference type="AlphaFoldDB" id="A0AA88JAC7"/>
<protein>
    <submittedName>
        <fullName evidence="1">Uncharacterized protein</fullName>
    </submittedName>
</protein>